<feature type="transmembrane region" description="Helical" evidence="1">
    <location>
        <begin position="22"/>
        <end position="46"/>
    </location>
</feature>
<dbReference type="eggNOG" id="ENOG50330XM">
    <property type="taxonomic scope" value="Bacteria"/>
</dbReference>
<keyword evidence="1" id="KW-1133">Transmembrane helix</keyword>
<feature type="transmembrane region" description="Helical" evidence="1">
    <location>
        <begin position="66"/>
        <end position="91"/>
    </location>
</feature>
<dbReference type="HOGENOM" id="CLU_081621_0_0_11"/>
<dbReference type="PATRIC" id="fig|710685.3.peg.3266"/>
<keyword evidence="1" id="KW-0812">Transmembrane</keyword>
<dbReference type="STRING" id="710685.MycrhN_3256"/>
<accession>G8RNT0</accession>
<proteinExistence type="predicted"/>
<evidence type="ECO:0000256" key="1">
    <source>
        <dbReference type="SAM" id="Phobius"/>
    </source>
</evidence>
<protein>
    <recommendedName>
        <fullName evidence="4">DUF4386 domain-containing protein</fullName>
    </recommendedName>
</protein>
<dbReference type="Proteomes" id="UP000005442">
    <property type="component" value="Chromosome"/>
</dbReference>
<evidence type="ECO:0008006" key="4">
    <source>
        <dbReference type="Google" id="ProtNLM"/>
    </source>
</evidence>
<feature type="transmembrane region" description="Helical" evidence="1">
    <location>
        <begin position="182"/>
        <end position="202"/>
    </location>
</feature>
<gene>
    <name evidence="2" type="ordered locus">MycrhN_3256</name>
</gene>
<feature type="transmembrane region" description="Helical" evidence="1">
    <location>
        <begin position="214"/>
        <end position="235"/>
    </location>
</feature>
<organism evidence="2 3">
    <name type="scientific">Mycolicibacterium rhodesiae (strain NBB3)</name>
    <name type="common">Mycobacterium rhodesiae</name>
    <dbReference type="NCBI Taxonomy" id="710685"/>
    <lineage>
        <taxon>Bacteria</taxon>
        <taxon>Bacillati</taxon>
        <taxon>Actinomycetota</taxon>
        <taxon>Actinomycetes</taxon>
        <taxon>Mycobacteriales</taxon>
        <taxon>Mycobacteriaceae</taxon>
        <taxon>Mycolicibacterium</taxon>
    </lineage>
</organism>
<evidence type="ECO:0000313" key="3">
    <source>
        <dbReference type="Proteomes" id="UP000005442"/>
    </source>
</evidence>
<dbReference type="KEGG" id="mrh:MycrhN_3256"/>
<keyword evidence="3" id="KW-1185">Reference proteome</keyword>
<dbReference type="AlphaFoldDB" id="G8RNT0"/>
<feature type="transmembrane region" description="Helical" evidence="1">
    <location>
        <begin position="103"/>
        <end position="127"/>
    </location>
</feature>
<dbReference type="EMBL" id="CP003169">
    <property type="protein sequence ID" value="AEV73781.1"/>
    <property type="molecule type" value="Genomic_DNA"/>
</dbReference>
<feature type="transmembrane region" description="Helical" evidence="1">
    <location>
        <begin position="147"/>
        <end position="170"/>
    </location>
</feature>
<keyword evidence="1" id="KW-0472">Membrane</keyword>
<evidence type="ECO:0000313" key="2">
    <source>
        <dbReference type="EMBL" id="AEV73781.1"/>
    </source>
</evidence>
<sequence>MCSAGPWFASSLPAVELKLQRVGAWCGTAMIVLYSVCFSGIAKLFPPMSPTDTAAQTDAFLSTENLWVRFGLAGALLAAALAIPFHAVIILRLRRSEGQWGMLTLTQVLAAAIFTPAMMFSLMALAAAAFRAGQRDPQITQAFSDFFWLWFIGIVGTIVMQNLTLAIASFTDKGNPPTFPRWYGFLNLWVAMLSLPGCVVIAMNTGPLAWDGVFSYYLPGLALIVWMIGTTVVLLKSIKAEEAAESQLAATP</sequence>
<reference evidence="2 3" key="1">
    <citation type="submission" date="2011-12" db="EMBL/GenBank/DDBJ databases">
        <title>Complete sequence of Mycobacterium rhodesiae NBB3.</title>
        <authorList>
            <consortium name="US DOE Joint Genome Institute"/>
            <person name="Lucas S."/>
            <person name="Han J."/>
            <person name="Lapidus A."/>
            <person name="Cheng J.-F."/>
            <person name="Goodwin L."/>
            <person name="Pitluck S."/>
            <person name="Peters L."/>
            <person name="Mikhailova N."/>
            <person name="Gu W."/>
            <person name="Detter J.C."/>
            <person name="Han C."/>
            <person name="Tapia R."/>
            <person name="Land M."/>
            <person name="Hauser L."/>
            <person name="Kyrpides N."/>
            <person name="Ivanova N."/>
            <person name="Pagani I."/>
            <person name="Mattes T."/>
            <person name="Holmes A."/>
            <person name="Rutledge P."/>
            <person name="Paulsen I."/>
            <person name="Coleman N."/>
            <person name="Woyke T."/>
        </authorList>
    </citation>
    <scope>NUCLEOTIDE SEQUENCE [LARGE SCALE GENOMIC DNA]</scope>
    <source>
        <strain evidence="2 3">NBB3</strain>
    </source>
</reference>
<name>G8RNT0_MYCRN</name>